<organism evidence="2 3">
    <name type="scientific">Kolteria novifilia</name>
    <dbReference type="NCBI Taxonomy" id="2527975"/>
    <lineage>
        <taxon>Bacteria</taxon>
        <taxon>Pseudomonadati</taxon>
        <taxon>Planctomycetota</taxon>
        <taxon>Planctomycetia</taxon>
        <taxon>Kolteriales</taxon>
        <taxon>Kolteriaceae</taxon>
        <taxon>Kolteria</taxon>
    </lineage>
</organism>
<dbReference type="PROSITE" id="PS51257">
    <property type="entry name" value="PROKAR_LIPOPROTEIN"/>
    <property type="match status" value="1"/>
</dbReference>
<evidence type="ECO:0000256" key="1">
    <source>
        <dbReference type="SAM" id="Coils"/>
    </source>
</evidence>
<evidence type="ECO:0000313" key="3">
    <source>
        <dbReference type="Proteomes" id="UP000317093"/>
    </source>
</evidence>
<accession>A0A518B501</accession>
<evidence type="ECO:0000313" key="2">
    <source>
        <dbReference type="EMBL" id="QDU62055.1"/>
    </source>
</evidence>
<dbReference type="Proteomes" id="UP000317093">
    <property type="component" value="Chromosome"/>
</dbReference>
<keyword evidence="3" id="KW-1185">Reference proteome</keyword>
<feature type="coiled-coil region" evidence="1">
    <location>
        <begin position="44"/>
        <end position="180"/>
    </location>
</feature>
<dbReference type="AlphaFoldDB" id="A0A518B501"/>
<gene>
    <name evidence="2" type="ORF">Pan216_29210</name>
</gene>
<name>A0A518B501_9BACT</name>
<dbReference type="RefSeq" id="WP_145258563.1">
    <property type="nucleotide sequence ID" value="NZ_CP036279.1"/>
</dbReference>
<sequence length="181" mass="20300">MALAGRILLILNFFFACACLGTSVMARVSRVDLKARGDAVRAVSQKLNQKKTEMQASVDALAKQLEETTKKVETASADNAKTIEQLNGEIERLRKQHVATADEGDMKQAQLLELLAKQGRAREVVRNLESDLATLQQENEVLDATRKTKRNELTQLQNYLSSASRRNELMQKRLTELKDKS</sequence>
<keyword evidence="1" id="KW-0175">Coiled coil</keyword>
<proteinExistence type="predicted"/>
<reference evidence="2 3" key="1">
    <citation type="submission" date="2019-02" db="EMBL/GenBank/DDBJ databases">
        <title>Deep-cultivation of Planctomycetes and their phenomic and genomic characterization uncovers novel biology.</title>
        <authorList>
            <person name="Wiegand S."/>
            <person name="Jogler M."/>
            <person name="Boedeker C."/>
            <person name="Pinto D."/>
            <person name="Vollmers J."/>
            <person name="Rivas-Marin E."/>
            <person name="Kohn T."/>
            <person name="Peeters S.H."/>
            <person name="Heuer A."/>
            <person name="Rast P."/>
            <person name="Oberbeckmann S."/>
            <person name="Bunk B."/>
            <person name="Jeske O."/>
            <person name="Meyerdierks A."/>
            <person name="Storesund J.E."/>
            <person name="Kallscheuer N."/>
            <person name="Luecker S."/>
            <person name="Lage O.M."/>
            <person name="Pohl T."/>
            <person name="Merkel B.J."/>
            <person name="Hornburger P."/>
            <person name="Mueller R.-W."/>
            <person name="Bruemmer F."/>
            <person name="Labrenz M."/>
            <person name="Spormann A.M."/>
            <person name="Op den Camp H."/>
            <person name="Overmann J."/>
            <person name="Amann R."/>
            <person name="Jetten M.S.M."/>
            <person name="Mascher T."/>
            <person name="Medema M.H."/>
            <person name="Devos D.P."/>
            <person name="Kaster A.-K."/>
            <person name="Ovreas L."/>
            <person name="Rohde M."/>
            <person name="Galperin M.Y."/>
            <person name="Jogler C."/>
        </authorList>
    </citation>
    <scope>NUCLEOTIDE SEQUENCE [LARGE SCALE GENOMIC DNA]</scope>
    <source>
        <strain evidence="2 3">Pan216</strain>
    </source>
</reference>
<dbReference type="EMBL" id="CP036279">
    <property type="protein sequence ID" value="QDU62055.1"/>
    <property type="molecule type" value="Genomic_DNA"/>
</dbReference>
<protein>
    <submittedName>
        <fullName evidence="2">Uncharacterized protein</fullName>
    </submittedName>
</protein>
<dbReference type="KEGG" id="knv:Pan216_29210"/>